<comment type="subcellular location">
    <subcellularLocation>
        <location evidence="10">Cytoplasm</location>
    </subcellularLocation>
</comment>
<dbReference type="Pfam" id="PF00117">
    <property type="entry name" value="GATase"/>
    <property type="match status" value="1"/>
</dbReference>
<evidence type="ECO:0000256" key="8">
    <source>
        <dbReference type="ARBA" id="ARBA00047838"/>
    </source>
</evidence>
<evidence type="ECO:0000313" key="13">
    <source>
        <dbReference type="EMBL" id="BBD09315.1"/>
    </source>
</evidence>
<dbReference type="NCBIfam" id="TIGR01855">
    <property type="entry name" value="IMP_synth_hisH"/>
    <property type="match status" value="1"/>
</dbReference>
<dbReference type="InterPro" id="IPR010139">
    <property type="entry name" value="Imidazole-glycPsynth_HisH"/>
</dbReference>
<protein>
    <recommendedName>
        <fullName evidence="10">Imidazole glycerol phosphate synthase subunit HisH</fullName>
        <ecNumber evidence="10">4.3.2.10</ecNumber>
    </recommendedName>
    <alternativeName>
        <fullName evidence="10">IGP synthase glutaminase subunit</fullName>
        <ecNumber evidence="10">3.5.1.2</ecNumber>
    </alternativeName>
    <alternativeName>
        <fullName evidence="10">IGP synthase subunit HisH</fullName>
    </alternativeName>
    <alternativeName>
        <fullName evidence="10">ImGP synthase subunit HisH</fullName>
        <shortName evidence="10">IGPS subunit HisH</shortName>
    </alternativeName>
</protein>
<organism evidence="13 14">
    <name type="scientific">Desulfovibrio ferrophilus</name>
    <dbReference type="NCBI Taxonomy" id="241368"/>
    <lineage>
        <taxon>Bacteria</taxon>
        <taxon>Pseudomonadati</taxon>
        <taxon>Thermodesulfobacteriota</taxon>
        <taxon>Desulfovibrionia</taxon>
        <taxon>Desulfovibrionales</taxon>
        <taxon>Desulfovibrionaceae</taxon>
        <taxon>Desulfovibrio</taxon>
    </lineage>
</organism>
<reference evidence="13 14" key="1">
    <citation type="journal article" date="2018" name="Sci. Adv.">
        <title>Multi-heme cytochromes provide a pathway for survival in energy-limited environments.</title>
        <authorList>
            <person name="Deng X."/>
            <person name="Dohmae N."/>
            <person name="Nealson K.H."/>
            <person name="Hashimoto K."/>
            <person name="Okamoto A."/>
        </authorList>
    </citation>
    <scope>NUCLEOTIDE SEQUENCE [LARGE SCALE GENOMIC DNA]</scope>
    <source>
        <strain evidence="13 14">IS5</strain>
    </source>
</reference>
<dbReference type="Gene3D" id="3.40.50.880">
    <property type="match status" value="1"/>
</dbReference>
<evidence type="ECO:0000256" key="7">
    <source>
        <dbReference type="ARBA" id="ARBA00023239"/>
    </source>
</evidence>
<dbReference type="HAMAP" id="MF_00278">
    <property type="entry name" value="HisH"/>
    <property type="match status" value="1"/>
</dbReference>
<feature type="domain" description="Glutamine amidotransferase" evidence="12">
    <location>
        <begin position="8"/>
        <end position="215"/>
    </location>
</feature>
<gene>
    <name evidence="10 13" type="primary">hisH</name>
    <name evidence="13" type="ORF">DFE_2589</name>
</gene>
<keyword evidence="6 10" id="KW-0368">Histidine biosynthesis</keyword>
<keyword evidence="4 10" id="KW-0378">Hydrolase</keyword>
<evidence type="ECO:0000256" key="9">
    <source>
        <dbReference type="ARBA" id="ARBA00049534"/>
    </source>
</evidence>
<dbReference type="EC" id="3.5.1.2" evidence="10"/>
<keyword evidence="5 10" id="KW-0315">Glutamine amidotransferase</keyword>
<keyword evidence="14" id="KW-1185">Reference proteome</keyword>
<dbReference type="RefSeq" id="WP_197723437.1">
    <property type="nucleotide sequence ID" value="NZ_AP017378.1"/>
</dbReference>
<evidence type="ECO:0000259" key="12">
    <source>
        <dbReference type="Pfam" id="PF00117"/>
    </source>
</evidence>
<dbReference type="EC" id="4.3.2.10" evidence="10"/>
<evidence type="ECO:0000313" key="14">
    <source>
        <dbReference type="Proteomes" id="UP000269883"/>
    </source>
</evidence>
<dbReference type="Proteomes" id="UP000269883">
    <property type="component" value="Chromosome"/>
</dbReference>
<name>A0A2Z6B1H1_9BACT</name>
<evidence type="ECO:0000256" key="2">
    <source>
        <dbReference type="ARBA" id="ARBA00011152"/>
    </source>
</evidence>
<evidence type="ECO:0000256" key="4">
    <source>
        <dbReference type="ARBA" id="ARBA00022801"/>
    </source>
</evidence>
<feature type="active site" evidence="10 11">
    <location>
        <position position="200"/>
    </location>
</feature>
<dbReference type="CDD" id="cd01748">
    <property type="entry name" value="GATase1_IGP_Synthase"/>
    <property type="match status" value="1"/>
</dbReference>
<accession>A0A2Z6B1H1</accession>
<dbReference type="GO" id="GO:0000107">
    <property type="term" value="F:imidazoleglycerol-phosphate synthase activity"/>
    <property type="evidence" value="ECO:0007669"/>
    <property type="project" value="UniProtKB-UniRule"/>
</dbReference>
<feature type="active site" description="Nucleophile" evidence="10 11">
    <location>
        <position position="83"/>
    </location>
</feature>
<comment type="function">
    <text evidence="10">IGPS catalyzes the conversion of PRFAR and glutamine to IGP, AICAR and glutamate. The HisH subunit catalyzes the hydrolysis of glutamine to glutamate and ammonia as part of the synthesis of IGP and AICAR. The resulting ammonia molecule is channeled to the active site of HisF.</text>
</comment>
<evidence type="ECO:0000256" key="10">
    <source>
        <dbReference type="HAMAP-Rule" id="MF_00278"/>
    </source>
</evidence>
<feature type="active site" evidence="10 11">
    <location>
        <position position="202"/>
    </location>
</feature>
<dbReference type="GO" id="GO:0005737">
    <property type="term" value="C:cytoplasm"/>
    <property type="evidence" value="ECO:0007669"/>
    <property type="project" value="UniProtKB-SubCell"/>
</dbReference>
<evidence type="ECO:0000256" key="1">
    <source>
        <dbReference type="ARBA" id="ARBA00005091"/>
    </source>
</evidence>
<comment type="subunit">
    <text evidence="2 10">Heterodimer of HisH and HisF.</text>
</comment>
<comment type="catalytic activity">
    <reaction evidence="9 10">
        <text>L-glutamine + H2O = L-glutamate + NH4(+)</text>
        <dbReference type="Rhea" id="RHEA:15889"/>
        <dbReference type="ChEBI" id="CHEBI:15377"/>
        <dbReference type="ChEBI" id="CHEBI:28938"/>
        <dbReference type="ChEBI" id="CHEBI:29985"/>
        <dbReference type="ChEBI" id="CHEBI:58359"/>
        <dbReference type="EC" id="3.5.1.2"/>
    </reaction>
</comment>
<dbReference type="InterPro" id="IPR017926">
    <property type="entry name" value="GATASE"/>
</dbReference>
<dbReference type="KEGG" id="dfl:DFE_2589"/>
<dbReference type="GO" id="GO:0000105">
    <property type="term" value="P:L-histidine biosynthetic process"/>
    <property type="evidence" value="ECO:0007669"/>
    <property type="project" value="UniProtKB-UniRule"/>
</dbReference>
<proteinExistence type="inferred from homology"/>
<dbReference type="UniPathway" id="UPA00031">
    <property type="reaction ID" value="UER00010"/>
</dbReference>
<dbReference type="AlphaFoldDB" id="A0A2Z6B1H1"/>
<evidence type="ECO:0000256" key="6">
    <source>
        <dbReference type="ARBA" id="ARBA00023102"/>
    </source>
</evidence>
<evidence type="ECO:0000256" key="3">
    <source>
        <dbReference type="ARBA" id="ARBA00022605"/>
    </source>
</evidence>
<sequence>MSAKRVSIIDYGMGNLYSVKCACDKVGLDSRITDSPQEVERSCAVILPGVGAYGQAMEALRQRGLITTLRKTVEQGKPFMGICLGMQLMMSVSHEFGTHEGLGIFAGSVNKLQTSAQGERTLKVPHIGWNQVSPPRGSSTDNPWKNTPLKQVPLGSKMYFVHSYYVAPEDQSIALTSTEYAGTTFCSGLGKDNIWGFQFHPERSGPEGMSVYRAFACRAIH</sequence>
<keyword evidence="10" id="KW-0963">Cytoplasm</keyword>
<dbReference type="InterPro" id="IPR029062">
    <property type="entry name" value="Class_I_gatase-like"/>
</dbReference>
<comment type="catalytic activity">
    <reaction evidence="8 10">
        <text>5-[(5-phospho-1-deoxy-D-ribulos-1-ylimino)methylamino]-1-(5-phospho-beta-D-ribosyl)imidazole-4-carboxamide + L-glutamine = D-erythro-1-(imidazol-4-yl)glycerol 3-phosphate + 5-amino-1-(5-phospho-beta-D-ribosyl)imidazole-4-carboxamide + L-glutamate + H(+)</text>
        <dbReference type="Rhea" id="RHEA:24793"/>
        <dbReference type="ChEBI" id="CHEBI:15378"/>
        <dbReference type="ChEBI" id="CHEBI:29985"/>
        <dbReference type="ChEBI" id="CHEBI:58278"/>
        <dbReference type="ChEBI" id="CHEBI:58359"/>
        <dbReference type="ChEBI" id="CHEBI:58475"/>
        <dbReference type="ChEBI" id="CHEBI:58525"/>
        <dbReference type="EC" id="4.3.2.10"/>
    </reaction>
</comment>
<dbReference type="PIRSF" id="PIRSF000495">
    <property type="entry name" value="Amidotransf_hisH"/>
    <property type="match status" value="1"/>
</dbReference>
<dbReference type="SUPFAM" id="SSF52317">
    <property type="entry name" value="Class I glutamine amidotransferase-like"/>
    <property type="match status" value="1"/>
</dbReference>
<dbReference type="PANTHER" id="PTHR42701:SF1">
    <property type="entry name" value="IMIDAZOLE GLYCEROL PHOSPHATE SYNTHASE SUBUNIT HISH"/>
    <property type="match status" value="1"/>
</dbReference>
<evidence type="ECO:0000256" key="5">
    <source>
        <dbReference type="ARBA" id="ARBA00022962"/>
    </source>
</evidence>
<dbReference type="EMBL" id="AP017378">
    <property type="protein sequence ID" value="BBD09315.1"/>
    <property type="molecule type" value="Genomic_DNA"/>
</dbReference>
<keyword evidence="3 10" id="KW-0028">Amino-acid biosynthesis</keyword>
<dbReference type="GO" id="GO:0016829">
    <property type="term" value="F:lyase activity"/>
    <property type="evidence" value="ECO:0007669"/>
    <property type="project" value="UniProtKB-KW"/>
</dbReference>
<dbReference type="GO" id="GO:0004359">
    <property type="term" value="F:glutaminase activity"/>
    <property type="evidence" value="ECO:0007669"/>
    <property type="project" value="UniProtKB-EC"/>
</dbReference>
<evidence type="ECO:0000256" key="11">
    <source>
        <dbReference type="PIRSR" id="PIRSR000495-1"/>
    </source>
</evidence>
<keyword evidence="7 10" id="KW-0456">Lyase</keyword>
<dbReference type="PROSITE" id="PS51273">
    <property type="entry name" value="GATASE_TYPE_1"/>
    <property type="match status" value="1"/>
</dbReference>
<comment type="pathway">
    <text evidence="1 10">Amino-acid biosynthesis; L-histidine biosynthesis; L-histidine from 5-phospho-alpha-D-ribose 1-diphosphate: step 5/9.</text>
</comment>
<dbReference type="PANTHER" id="PTHR42701">
    <property type="entry name" value="IMIDAZOLE GLYCEROL PHOSPHATE SYNTHASE SUBUNIT HISH"/>
    <property type="match status" value="1"/>
</dbReference>